<gene>
    <name evidence="1" type="ORF">JG068_09</name>
</gene>
<reference evidence="1 2" key="1">
    <citation type="journal article" date="2013" name="BMC Genomics">
        <title>Genomic characterization of JG068, a novel virulent podovirus active against Burkholderia cenocepacia.</title>
        <authorList>
            <person name="Lynch K.H."/>
            <person name="Abdu A.H."/>
            <person name="Schobert M."/>
            <person name="Dennis J.J."/>
        </authorList>
    </citation>
    <scope>NUCLEOTIDE SEQUENCE [LARGE SCALE GENOMIC DNA]</scope>
</reference>
<dbReference type="EMBL" id="KC853746">
    <property type="protein sequence ID" value="AGW43591.1"/>
    <property type="molecule type" value="Genomic_DNA"/>
</dbReference>
<organism evidence="1 2">
    <name type="scientific">Burkholderia phage JG068</name>
    <dbReference type="NCBI Taxonomy" id="1401297"/>
    <lineage>
        <taxon>Viruses</taxon>
        <taxon>Duplodnaviria</taxon>
        <taxon>Heunggongvirae</taxon>
        <taxon>Uroviricota</taxon>
        <taxon>Caudoviricetes</taxon>
        <taxon>Autographivirales</taxon>
        <taxon>Autonotataviridae</taxon>
        <taxon>Mguuvirus</taxon>
        <taxon>Mguuvirus JG068</taxon>
    </lineage>
</organism>
<evidence type="ECO:0000313" key="1">
    <source>
        <dbReference type="EMBL" id="AGW43591.1"/>
    </source>
</evidence>
<dbReference type="GeneID" id="17699687"/>
<dbReference type="RefSeq" id="YP_008853848.1">
    <property type="nucleotide sequence ID" value="NC_022916.1"/>
</dbReference>
<dbReference type="KEGG" id="vg:17699687"/>
<evidence type="ECO:0000313" key="2">
    <source>
        <dbReference type="Proteomes" id="UP000016892"/>
    </source>
</evidence>
<keyword evidence="2" id="KW-1185">Reference proteome</keyword>
<accession>U3PDI8</accession>
<name>U3PDI8_9CAUD</name>
<proteinExistence type="predicted"/>
<sequence>MNIGNVVKVVNARGCDNIAAGSFFTVRGVDDTCITIYNPNTKSLRRYAKYRFEVQRQQYKLKHQDPVVIRAASRSPVLRVIGERSDGALFVKHLFEPVGVGVTWVARAGELALANGQQGTWVAHYYSKAFGPYNKGYPESTQEVGPGGGLMRLPAVVVETTPAYEHNSVLGFSNPGTYLSGIQTTQPRTYAVNPPPIAAAQRPAISPAALVAAYGASPATQAALTETVRVQKRTIDIKTMTASGLNMSDTHRFFGVGPLGVQGNVVAVQFSDAEQASRFAKLFVTPTPDTEHGWRAAGKLVLRGQANGLGRYAVEFVSFVNDAIPEQRALFVTAEGPSKGTVILRHANGKSVSGESYDVVTA</sequence>
<protein>
    <submittedName>
        <fullName evidence="1">Uncharacterized protein</fullName>
    </submittedName>
</protein>
<dbReference type="Proteomes" id="UP000016892">
    <property type="component" value="Segment"/>
</dbReference>